<keyword evidence="6" id="KW-1185">Reference proteome</keyword>
<dbReference type="SUPFAM" id="SSF46565">
    <property type="entry name" value="Chaperone J-domain"/>
    <property type="match status" value="1"/>
</dbReference>
<dbReference type="Gene3D" id="1.10.287.110">
    <property type="entry name" value="DnaJ domain"/>
    <property type="match status" value="1"/>
</dbReference>
<dbReference type="CDD" id="cd10747">
    <property type="entry name" value="DnaJ_C"/>
    <property type="match status" value="1"/>
</dbReference>
<dbReference type="InterPro" id="IPR001623">
    <property type="entry name" value="DnaJ_domain"/>
</dbReference>
<dbReference type="GO" id="GO:0051082">
    <property type="term" value="F:unfolded protein binding"/>
    <property type="evidence" value="ECO:0007669"/>
    <property type="project" value="InterPro"/>
</dbReference>
<evidence type="ECO:0000313" key="6">
    <source>
        <dbReference type="Proteomes" id="UP001431572"/>
    </source>
</evidence>
<dbReference type="InterPro" id="IPR018253">
    <property type="entry name" value="DnaJ_domain_CS"/>
</dbReference>
<dbReference type="PANTHER" id="PTHR43096">
    <property type="entry name" value="DNAJ HOMOLOG 1, MITOCHONDRIAL-RELATED"/>
    <property type="match status" value="1"/>
</dbReference>
<dbReference type="PROSITE" id="PS00636">
    <property type="entry name" value="DNAJ_1"/>
    <property type="match status" value="1"/>
</dbReference>
<dbReference type="Proteomes" id="UP001431572">
    <property type="component" value="Chromosome 2"/>
</dbReference>
<reference evidence="3 5" key="1">
    <citation type="submission" date="2020-06" db="EMBL/GenBank/DDBJ databases">
        <title>Anoxygenic phototrophic Chloroflexota member uses a Type I reaction center.</title>
        <authorList>
            <person name="Tsuji J.M."/>
            <person name="Shaw N.A."/>
            <person name="Nagashima S."/>
            <person name="Venkiteswaran J."/>
            <person name="Schiff S.L."/>
            <person name="Hanada S."/>
            <person name="Tank M."/>
            <person name="Neufeld J.D."/>
        </authorList>
    </citation>
    <scope>NUCLEOTIDE SEQUENCE [LARGE SCALE GENOMIC DNA]</scope>
    <source>
        <strain evidence="3">L227-S17</strain>
    </source>
</reference>
<dbReference type="EMBL" id="JACATZ010000003">
    <property type="protein sequence ID" value="NWJ47704.1"/>
    <property type="molecule type" value="Genomic_DNA"/>
</dbReference>
<keyword evidence="1" id="KW-0143">Chaperone</keyword>
<evidence type="ECO:0000313" key="5">
    <source>
        <dbReference type="Proteomes" id="UP000521676"/>
    </source>
</evidence>
<accession>A0A8T7M6I0</accession>
<dbReference type="PANTHER" id="PTHR43096:SF52">
    <property type="entry name" value="DNAJ HOMOLOG 1, MITOCHONDRIAL-RELATED"/>
    <property type="match status" value="1"/>
</dbReference>
<feature type="domain" description="J" evidence="2">
    <location>
        <begin position="8"/>
        <end position="73"/>
    </location>
</feature>
<dbReference type="SMART" id="SM00271">
    <property type="entry name" value="DnaJ"/>
    <property type="match status" value="1"/>
</dbReference>
<dbReference type="Pfam" id="PF00226">
    <property type="entry name" value="DnaJ"/>
    <property type="match status" value="1"/>
</dbReference>
<reference evidence="4" key="2">
    <citation type="journal article" date="2024" name="Nature">
        <title>Anoxygenic phototroph of the Chloroflexota uses a type I reaction centre.</title>
        <authorList>
            <person name="Tsuji J.M."/>
            <person name="Shaw N.A."/>
            <person name="Nagashima S."/>
            <person name="Venkiteswaran J.J."/>
            <person name="Schiff S.L."/>
            <person name="Watanabe T."/>
            <person name="Fukui M."/>
            <person name="Hanada S."/>
            <person name="Tank M."/>
            <person name="Neufeld J.D."/>
        </authorList>
    </citation>
    <scope>NUCLEOTIDE SEQUENCE</scope>
    <source>
        <strain evidence="4">L227-S17</strain>
    </source>
</reference>
<evidence type="ECO:0000259" key="2">
    <source>
        <dbReference type="PROSITE" id="PS50076"/>
    </source>
</evidence>
<sequence length="321" mass="35818">MKSTESKDYYKILGVEKKASEAEIKKAFRKLARQYHPDLNKNNPQSTEKFKELNEAYEVLSDAEKRRKYDDYGMHFRDYEKVGGVNNGMPFESFFRQNGMNGNNYEARNINMDDLGNMFGANSPFGDLFNSIRSKGGGNRGVRDSVAERDQSEYDIEISLVEAYNGTKRTIELLDPSGKARRVEVAIPLGVDNGSKIRLAGLGNGGQDIYLKIKVQTQADFERKGIDLYTSAEVPLSTMILGGEVQVNLLSGKRIAVRVKPHSQNGSQIRLANLGMPVKTGNSNEHGSLYVKLIADLPADLSGEEKEALEHFAQLLKRKSL</sequence>
<dbReference type="CDD" id="cd06257">
    <property type="entry name" value="DnaJ"/>
    <property type="match status" value="1"/>
</dbReference>
<evidence type="ECO:0000313" key="4">
    <source>
        <dbReference type="EMBL" id="WJW69609.1"/>
    </source>
</evidence>
<proteinExistence type="predicted"/>
<dbReference type="FunFam" id="2.60.260.20:FF:000013">
    <property type="entry name" value="DnaJ subfamily B member 11"/>
    <property type="match status" value="1"/>
</dbReference>
<dbReference type="EMBL" id="CP128400">
    <property type="protein sequence ID" value="WJW69609.1"/>
    <property type="molecule type" value="Genomic_DNA"/>
</dbReference>
<dbReference type="Pfam" id="PF01556">
    <property type="entry name" value="DnaJ_C"/>
    <property type="match status" value="1"/>
</dbReference>
<gene>
    <name evidence="3" type="ORF">HXX08_17765</name>
    <name evidence="4" type="ORF">OZ401_003236</name>
</gene>
<dbReference type="GO" id="GO:0042026">
    <property type="term" value="P:protein refolding"/>
    <property type="evidence" value="ECO:0007669"/>
    <property type="project" value="TreeGrafter"/>
</dbReference>
<dbReference type="PROSITE" id="PS50076">
    <property type="entry name" value="DNAJ_2"/>
    <property type="match status" value="1"/>
</dbReference>
<dbReference type="GO" id="GO:0005737">
    <property type="term" value="C:cytoplasm"/>
    <property type="evidence" value="ECO:0007669"/>
    <property type="project" value="TreeGrafter"/>
</dbReference>
<dbReference type="Gene3D" id="2.60.260.20">
    <property type="entry name" value="Urease metallochaperone UreE, N-terminal domain"/>
    <property type="match status" value="2"/>
</dbReference>
<name>A0A8T7M6I0_9CHLR</name>
<dbReference type="AlphaFoldDB" id="A0A8T7M6I0"/>
<dbReference type="RefSeq" id="WP_341471483.1">
    <property type="nucleotide sequence ID" value="NZ_CP128400.1"/>
</dbReference>
<evidence type="ECO:0000256" key="1">
    <source>
        <dbReference type="ARBA" id="ARBA00023186"/>
    </source>
</evidence>
<dbReference type="Proteomes" id="UP000521676">
    <property type="component" value="Unassembled WGS sequence"/>
</dbReference>
<dbReference type="InterPro" id="IPR036869">
    <property type="entry name" value="J_dom_sf"/>
</dbReference>
<dbReference type="PRINTS" id="PR00625">
    <property type="entry name" value="JDOMAIN"/>
</dbReference>
<dbReference type="InterPro" id="IPR002939">
    <property type="entry name" value="DnaJ_C"/>
</dbReference>
<dbReference type="InterPro" id="IPR008971">
    <property type="entry name" value="HSP40/DnaJ_pept-bd"/>
</dbReference>
<evidence type="ECO:0000313" key="3">
    <source>
        <dbReference type="EMBL" id="NWJ47704.1"/>
    </source>
</evidence>
<protein>
    <submittedName>
        <fullName evidence="3">J domain-containing protein</fullName>
    </submittedName>
</protein>
<dbReference type="SUPFAM" id="SSF49493">
    <property type="entry name" value="HSP40/DnaJ peptide-binding domain"/>
    <property type="match status" value="2"/>
</dbReference>
<organism evidence="3 5">
    <name type="scientific">Candidatus Chlorohelix allophototropha</name>
    <dbReference type="NCBI Taxonomy" id="3003348"/>
    <lineage>
        <taxon>Bacteria</taxon>
        <taxon>Bacillati</taxon>
        <taxon>Chloroflexota</taxon>
        <taxon>Chloroflexia</taxon>
        <taxon>Candidatus Chloroheliales</taxon>
        <taxon>Candidatus Chloroheliaceae</taxon>
        <taxon>Candidatus Chlorohelix</taxon>
    </lineage>
</organism>